<comment type="subcellular location">
    <subcellularLocation>
        <location evidence="1">Nucleus</location>
    </subcellularLocation>
</comment>
<feature type="region of interest" description="Disordered" evidence="13">
    <location>
        <begin position="283"/>
        <end position="364"/>
    </location>
</feature>
<keyword evidence="14" id="KW-1133">Transmembrane helix</keyword>
<sequence>MCLLLYFYFYLLYLSLFYLSISVCLFFILFSVFSIFSSFPESLSPSVRQPHPHSTPYSSIQFLFNTLFLQDKAEESGNTPSGDTSSYSARPASEHESRANYRTSGEQAAKGLDSAAPETATAGQMDNGCTLAAPHSQRLPGPSTTPNTTAGATLPSSKAAGDQDYNCYLNMAKQLKHIADEETDRSMQAMKYLEAALYFILSGKAMETDHDTSASLTMYRDTLNFIKWVSSVFRRENQEGSINAKLAVISLRCQSLLSLKIYQMRRFEHKDNQRQLNKYFQSLSRPGNIETGGGTGQQWGGQRGGGSPSHPSQTPSPAGSVGSEGSQSSGYTTSTEGRSKANTAAPPVGHTPPHPQPPPGAHASVSVVSVPLNIHTLIIKQNYLSSHLASAHDMWMEADEYVSKNNIKDFFDELDHQASPLTLHSSLPELVMYVQCGLHRIKA</sequence>
<feature type="compositionally biased region" description="Polar residues" evidence="13">
    <location>
        <begin position="76"/>
        <end position="88"/>
    </location>
</feature>
<keyword evidence="7" id="KW-0805">Transcription regulation</keyword>
<proteinExistence type="inferred from homology"/>
<keyword evidence="17" id="KW-1185">Reference proteome</keyword>
<comment type="function">
    <text evidence="11">Has a role in transcriptional regulation. Acts in parallel with the Ras/MAPK and the PI3K/PKB pathways in the control of cell identity and cellular growth. Essential for regulation of the cytoskeleton and cell growth but not for cell proliferation or growth rate. Required specifically for the microtubule-based basal transport of lipid droplets. Plays a partially redundant function downstream of Raf in cell fate specification in the developing eye. Pair-rule protein that regulates embryonic cellularization, gastrulation and segmentation.</text>
</comment>
<dbReference type="InterPro" id="IPR007797">
    <property type="entry name" value="AF4/FMR2"/>
</dbReference>
<keyword evidence="5" id="KW-0597">Phosphoprotein</keyword>
<comment type="caution">
    <text evidence="16">The sequence shown here is derived from an EMBL/GenBank/DDBJ whole genome shotgun (WGS) entry which is preliminary data.</text>
</comment>
<evidence type="ECO:0000256" key="12">
    <source>
        <dbReference type="ARBA" id="ARBA00032149"/>
    </source>
</evidence>
<keyword evidence="10" id="KW-0539">Nucleus</keyword>
<evidence type="ECO:0000313" key="16">
    <source>
        <dbReference type="EMBL" id="KAG0722116.1"/>
    </source>
</evidence>
<dbReference type="GO" id="GO:0003677">
    <property type="term" value="F:DNA binding"/>
    <property type="evidence" value="ECO:0007669"/>
    <property type="project" value="UniProtKB-KW"/>
</dbReference>
<feature type="compositionally biased region" description="Pro residues" evidence="13">
    <location>
        <begin position="349"/>
        <end position="360"/>
    </location>
</feature>
<evidence type="ECO:0000313" key="17">
    <source>
        <dbReference type="Proteomes" id="UP000770661"/>
    </source>
</evidence>
<dbReference type="GO" id="GO:0007366">
    <property type="term" value="P:periodic partitioning by pair rule gene"/>
    <property type="evidence" value="ECO:0007669"/>
    <property type="project" value="UniProtKB-KW"/>
</dbReference>
<evidence type="ECO:0000256" key="10">
    <source>
        <dbReference type="ARBA" id="ARBA00023242"/>
    </source>
</evidence>
<evidence type="ECO:0000256" key="4">
    <source>
        <dbReference type="ARBA" id="ARBA00022473"/>
    </source>
</evidence>
<feature type="compositionally biased region" description="Polar residues" evidence="13">
    <location>
        <begin position="331"/>
        <end position="342"/>
    </location>
</feature>
<feature type="compositionally biased region" description="Low complexity" evidence="13">
    <location>
        <begin position="319"/>
        <end position="330"/>
    </location>
</feature>
<dbReference type="EMBL" id="JACEEZ010010012">
    <property type="protein sequence ID" value="KAG0722116.1"/>
    <property type="molecule type" value="Genomic_DNA"/>
</dbReference>
<dbReference type="GO" id="GO:0032783">
    <property type="term" value="C:super elongation complex"/>
    <property type="evidence" value="ECO:0007669"/>
    <property type="project" value="TreeGrafter"/>
</dbReference>
<dbReference type="OrthoDB" id="6382204at2759"/>
<feature type="compositionally biased region" description="Gly residues" evidence="13">
    <location>
        <begin position="290"/>
        <end position="307"/>
    </location>
</feature>
<dbReference type="PANTHER" id="PTHR10528:SF17">
    <property type="entry name" value="AF4_FMR2 FAMILY MEMBER LILLI"/>
    <property type="match status" value="1"/>
</dbReference>
<dbReference type="InterPro" id="IPR043640">
    <property type="entry name" value="AF4/FMR2_CHD"/>
</dbReference>
<evidence type="ECO:0000259" key="15">
    <source>
        <dbReference type="Pfam" id="PF18876"/>
    </source>
</evidence>
<keyword evidence="6" id="KW-0562">Pair-rule protein</keyword>
<organism evidence="16 17">
    <name type="scientific">Chionoecetes opilio</name>
    <name type="common">Atlantic snow crab</name>
    <name type="synonym">Cancer opilio</name>
    <dbReference type="NCBI Taxonomy" id="41210"/>
    <lineage>
        <taxon>Eukaryota</taxon>
        <taxon>Metazoa</taxon>
        <taxon>Ecdysozoa</taxon>
        <taxon>Arthropoda</taxon>
        <taxon>Crustacea</taxon>
        <taxon>Multicrustacea</taxon>
        <taxon>Malacostraca</taxon>
        <taxon>Eumalacostraca</taxon>
        <taxon>Eucarida</taxon>
        <taxon>Decapoda</taxon>
        <taxon>Pleocyemata</taxon>
        <taxon>Brachyura</taxon>
        <taxon>Eubrachyura</taxon>
        <taxon>Majoidea</taxon>
        <taxon>Majidae</taxon>
        <taxon>Chionoecetes</taxon>
    </lineage>
</organism>
<comment type="similarity">
    <text evidence="2">Belongs to the AF4 family.</text>
</comment>
<feature type="domain" description="AF4/FMR2 C-terminal homology" evidence="15">
    <location>
        <begin position="164"/>
        <end position="442"/>
    </location>
</feature>
<protein>
    <recommendedName>
        <fullName evidence="3">AF4/FMR2 family member lilli</fullName>
    </recommendedName>
    <alternativeName>
        <fullName evidence="12">Protein lilliputian</fullName>
    </alternativeName>
</protein>
<evidence type="ECO:0000256" key="2">
    <source>
        <dbReference type="ARBA" id="ARBA00007354"/>
    </source>
</evidence>
<dbReference type="AlphaFoldDB" id="A0A8J5CVC8"/>
<feature type="region of interest" description="Disordered" evidence="13">
    <location>
        <begin position="74"/>
        <end position="157"/>
    </location>
</feature>
<dbReference type="Proteomes" id="UP000770661">
    <property type="component" value="Unassembled WGS sequence"/>
</dbReference>
<keyword evidence="9" id="KW-0804">Transcription</keyword>
<dbReference type="GO" id="GO:0010468">
    <property type="term" value="P:regulation of gene expression"/>
    <property type="evidence" value="ECO:0007669"/>
    <property type="project" value="InterPro"/>
</dbReference>
<dbReference type="PANTHER" id="PTHR10528">
    <property type="entry name" value="AF4/FMR2 FAMILY MEMBER"/>
    <property type="match status" value="1"/>
</dbReference>
<evidence type="ECO:0000256" key="7">
    <source>
        <dbReference type="ARBA" id="ARBA00023015"/>
    </source>
</evidence>
<evidence type="ECO:0000256" key="14">
    <source>
        <dbReference type="SAM" id="Phobius"/>
    </source>
</evidence>
<evidence type="ECO:0000256" key="13">
    <source>
        <dbReference type="SAM" id="MobiDB-lite"/>
    </source>
</evidence>
<evidence type="ECO:0000256" key="3">
    <source>
        <dbReference type="ARBA" id="ARBA00021888"/>
    </source>
</evidence>
<accession>A0A8J5CVC8</accession>
<dbReference type="Pfam" id="PF18876">
    <property type="entry name" value="AFF4_CHD"/>
    <property type="match status" value="1"/>
</dbReference>
<evidence type="ECO:0000256" key="8">
    <source>
        <dbReference type="ARBA" id="ARBA00023125"/>
    </source>
</evidence>
<feature type="transmembrane region" description="Helical" evidence="14">
    <location>
        <begin position="7"/>
        <end position="36"/>
    </location>
</feature>
<keyword evidence="4" id="KW-0217">Developmental protein</keyword>
<keyword evidence="8" id="KW-0238">DNA-binding</keyword>
<name>A0A8J5CVC8_CHIOP</name>
<keyword evidence="14" id="KW-0812">Transmembrane</keyword>
<evidence type="ECO:0000256" key="9">
    <source>
        <dbReference type="ARBA" id="ARBA00023163"/>
    </source>
</evidence>
<evidence type="ECO:0000256" key="1">
    <source>
        <dbReference type="ARBA" id="ARBA00004123"/>
    </source>
</evidence>
<gene>
    <name evidence="16" type="primary">lilli</name>
    <name evidence="16" type="ORF">GWK47_045077</name>
</gene>
<evidence type="ECO:0000256" key="5">
    <source>
        <dbReference type="ARBA" id="ARBA00022553"/>
    </source>
</evidence>
<keyword evidence="14" id="KW-0472">Membrane</keyword>
<reference evidence="16" key="1">
    <citation type="submission" date="2020-07" db="EMBL/GenBank/DDBJ databases">
        <title>The High-quality genome of the commercially important snow crab, Chionoecetes opilio.</title>
        <authorList>
            <person name="Jeong J.-H."/>
            <person name="Ryu S."/>
        </authorList>
    </citation>
    <scope>NUCLEOTIDE SEQUENCE</scope>
    <source>
        <strain evidence="16">MADBK_172401_WGS</strain>
        <tissue evidence="16">Digestive gland</tissue>
    </source>
</reference>
<feature type="compositionally biased region" description="Polar residues" evidence="13">
    <location>
        <begin position="142"/>
        <end position="156"/>
    </location>
</feature>
<evidence type="ECO:0000256" key="11">
    <source>
        <dbReference type="ARBA" id="ARBA00024653"/>
    </source>
</evidence>
<evidence type="ECO:0000256" key="6">
    <source>
        <dbReference type="ARBA" id="ARBA00022788"/>
    </source>
</evidence>